<evidence type="ECO:0000313" key="2">
    <source>
        <dbReference type="Proteomes" id="UP000297452"/>
    </source>
</evidence>
<keyword evidence="2" id="KW-1185">Reference proteome</keyword>
<sequence length="265" mass="28931">MASLLQSRVPSCLACLRRTTSSFGDGLLFSGSQQVRGKKKLAKEKDHNVTIQLLKPVIGIGRKGKGFAVYVTPTDSEQVGLRKNVSLPDSTFGKRKTARIEPVQDQKKALKFLSGERRLNIKKVVELELLSPERSTAILSDLIPPYIDFFETAITVAPLPVKKVSPSLASSSSISAAASKNSTGKPEKVPIYGSVSTTDIAAKMKTILGQDSEGKRVVFGPEDIKFVQETEEKDRVKHLGIFEIDIQLRGAPEAVRRSIKINAQD</sequence>
<dbReference type="AlphaFoldDB" id="A0A4Z1JFX6"/>
<gene>
    <name evidence="1" type="ORF">BOTNAR_0002g00260</name>
</gene>
<name>A0A4Z1JFX6_9HELO</name>
<dbReference type="Proteomes" id="UP000297452">
    <property type="component" value="Unassembled WGS sequence"/>
</dbReference>
<proteinExistence type="predicted"/>
<protein>
    <recommendedName>
        <fullName evidence="3">Ribosomal protein L9 domain-containing protein</fullName>
    </recommendedName>
</protein>
<dbReference type="EMBL" id="PQXJ01000002">
    <property type="protein sequence ID" value="TGO70242.1"/>
    <property type="molecule type" value="Genomic_DNA"/>
</dbReference>
<evidence type="ECO:0000313" key="1">
    <source>
        <dbReference type="EMBL" id="TGO70242.1"/>
    </source>
</evidence>
<evidence type="ECO:0008006" key="3">
    <source>
        <dbReference type="Google" id="ProtNLM"/>
    </source>
</evidence>
<accession>A0A4Z1JFX6</accession>
<dbReference type="STRING" id="278944.A0A4Z1JFX6"/>
<dbReference type="OrthoDB" id="5555409at2759"/>
<organism evidence="1 2">
    <name type="scientific">Botryotinia narcissicola</name>
    <dbReference type="NCBI Taxonomy" id="278944"/>
    <lineage>
        <taxon>Eukaryota</taxon>
        <taxon>Fungi</taxon>
        <taxon>Dikarya</taxon>
        <taxon>Ascomycota</taxon>
        <taxon>Pezizomycotina</taxon>
        <taxon>Leotiomycetes</taxon>
        <taxon>Helotiales</taxon>
        <taxon>Sclerotiniaceae</taxon>
        <taxon>Botryotinia</taxon>
    </lineage>
</organism>
<reference evidence="1 2" key="1">
    <citation type="submission" date="2017-12" db="EMBL/GenBank/DDBJ databases">
        <title>Comparative genomics of Botrytis spp.</title>
        <authorList>
            <person name="Valero-Jimenez C.A."/>
            <person name="Tapia P."/>
            <person name="Veloso J."/>
            <person name="Silva-Moreno E."/>
            <person name="Staats M."/>
            <person name="Valdes J.H."/>
            <person name="Van Kan J.A.L."/>
        </authorList>
    </citation>
    <scope>NUCLEOTIDE SEQUENCE [LARGE SCALE GENOMIC DNA]</scope>
    <source>
        <strain evidence="1 2">MUCL2120</strain>
    </source>
</reference>
<comment type="caution">
    <text evidence="1">The sequence shown here is derived from an EMBL/GenBank/DDBJ whole genome shotgun (WGS) entry which is preliminary data.</text>
</comment>